<dbReference type="AlphaFoldDB" id="A0A5D2Y2H8"/>
<organism evidence="2 3">
    <name type="scientific">Gossypium mustelinum</name>
    <name type="common">Cotton</name>
    <name type="synonym">Gossypium caicoense</name>
    <dbReference type="NCBI Taxonomy" id="34275"/>
    <lineage>
        <taxon>Eukaryota</taxon>
        <taxon>Viridiplantae</taxon>
        <taxon>Streptophyta</taxon>
        <taxon>Embryophyta</taxon>
        <taxon>Tracheophyta</taxon>
        <taxon>Spermatophyta</taxon>
        <taxon>Magnoliopsida</taxon>
        <taxon>eudicotyledons</taxon>
        <taxon>Gunneridae</taxon>
        <taxon>Pentapetalae</taxon>
        <taxon>rosids</taxon>
        <taxon>malvids</taxon>
        <taxon>Malvales</taxon>
        <taxon>Malvaceae</taxon>
        <taxon>Malvoideae</taxon>
        <taxon>Gossypium</taxon>
    </lineage>
</organism>
<evidence type="ECO:0008006" key="4">
    <source>
        <dbReference type="Google" id="ProtNLM"/>
    </source>
</evidence>
<sequence>MVAVTSLLSVRAFVIGAAGSPPAPFLGFDFPGIHRVLVGGVGGVTWVPAVLHISSTKVDTVPMTIWRRKKVRVISRLFPLPDIMEPLSDCRVPLPSYLCTPARERKGSIRTP</sequence>
<accession>A0A5D2Y2H8</accession>
<evidence type="ECO:0000256" key="1">
    <source>
        <dbReference type="SAM" id="SignalP"/>
    </source>
</evidence>
<dbReference type="Proteomes" id="UP000323597">
    <property type="component" value="Chromosome A09"/>
</dbReference>
<proteinExistence type="predicted"/>
<keyword evidence="1" id="KW-0732">Signal</keyword>
<feature type="signal peptide" evidence="1">
    <location>
        <begin position="1"/>
        <end position="19"/>
    </location>
</feature>
<gene>
    <name evidence="2" type="ORF">E1A91_A09G180700v1</name>
</gene>
<dbReference type="EMBL" id="CM017644">
    <property type="protein sequence ID" value="TYJ19261.1"/>
    <property type="molecule type" value="Genomic_DNA"/>
</dbReference>
<evidence type="ECO:0000313" key="3">
    <source>
        <dbReference type="Proteomes" id="UP000323597"/>
    </source>
</evidence>
<evidence type="ECO:0000313" key="2">
    <source>
        <dbReference type="EMBL" id="TYJ19261.1"/>
    </source>
</evidence>
<keyword evidence="3" id="KW-1185">Reference proteome</keyword>
<name>A0A5D2Y2H8_GOSMU</name>
<protein>
    <recommendedName>
        <fullName evidence="4">Secreted protein</fullName>
    </recommendedName>
</protein>
<reference evidence="2 3" key="1">
    <citation type="submission" date="2019-07" db="EMBL/GenBank/DDBJ databases">
        <title>WGS assembly of Gossypium mustelinum.</title>
        <authorList>
            <person name="Chen Z.J."/>
            <person name="Sreedasyam A."/>
            <person name="Ando A."/>
            <person name="Song Q."/>
            <person name="De L."/>
            <person name="Hulse-Kemp A."/>
            <person name="Ding M."/>
            <person name="Ye W."/>
            <person name="Kirkbride R."/>
            <person name="Jenkins J."/>
            <person name="Plott C."/>
            <person name="Lovell J."/>
            <person name="Lin Y.-M."/>
            <person name="Vaughn R."/>
            <person name="Liu B."/>
            <person name="Li W."/>
            <person name="Simpson S."/>
            <person name="Scheffler B."/>
            <person name="Saski C."/>
            <person name="Grover C."/>
            <person name="Hu G."/>
            <person name="Conover J."/>
            <person name="Carlson J."/>
            <person name="Shu S."/>
            <person name="Boston L."/>
            <person name="Williams M."/>
            <person name="Peterson D."/>
            <person name="Mcgee K."/>
            <person name="Jones D."/>
            <person name="Wendel J."/>
            <person name="Stelly D."/>
            <person name="Grimwood J."/>
            <person name="Schmutz J."/>
        </authorList>
    </citation>
    <scope>NUCLEOTIDE SEQUENCE [LARGE SCALE GENOMIC DNA]</scope>
    <source>
        <strain evidence="2">1408120.09</strain>
    </source>
</reference>
<feature type="chain" id="PRO_5023025139" description="Secreted protein" evidence="1">
    <location>
        <begin position="20"/>
        <end position="112"/>
    </location>
</feature>